<feature type="compositionally biased region" description="Basic and acidic residues" evidence="13">
    <location>
        <begin position="487"/>
        <end position="506"/>
    </location>
</feature>
<evidence type="ECO:0000256" key="4">
    <source>
        <dbReference type="ARBA" id="ARBA00022475"/>
    </source>
</evidence>
<dbReference type="Proteomes" id="UP001497472">
    <property type="component" value="Unassembled WGS sequence"/>
</dbReference>
<keyword evidence="5 14" id="KW-0812">Transmembrane</keyword>
<evidence type="ECO:0000256" key="5">
    <source>
        <dbReference type="ARBA" id="ARBA00022692"/>
    </source>
</evidence>
<keyword evidence="8 14" id="KW-0472">Membrane</keyword>
<dbReference type="GO" id="GO:0015276">
    <property type="term" value="F:ligand-gated monoatomic ion channel activity"/>
    <property type="evidence" value="ECO:0007669"/>
    <property type="project" value="InterPro"/>
</dbReference>
<keyword evidence="18" id="KW-1185">Reference proteome</keyword>
<dbReference type="GO" id="GO:0005886">
    <property type="term" value="C:plasma membrane"/>
    <property type="evidence" value="ECO:0007669"/>
    <property type="project" value="UniProtKB-SubCell"/>
</dbReference>
<keyword evidence="10" id="KW-0325">Glycoprotein</keyword>
<name>A0AAV1JXT1_9NEOP</name>
<keyword evidence="6 14" id="KW-1133">Transmembrane helix</keyword>
<dbReference type="InterPro" id="IPR052192">
    <property type="entry name" value="Insect_Ionotropic_Sensory_Rcpt"/>
</dbReference>
<feature type="non-terminal residue" evidence="17">
    <location>
        <position position="1"/>
    </location>
</feature>
<dbReference type="EMBL" id="CAVLEF010000225">
    <property type="protein sequence ID" value="CAK1553446.1"/>
    <property type="molecule type" value="Genomic_DNA"/>
</dbReference>
<reference evidence="17 18" key="1">
    <citation type="submission" date="2023-11" db="EMBL/GenBank/DDBJ databases">
        <authorList>
            <person name="Okamura Y."/>
        </authorList>
    </citation>
    <scope>NUCLEOTIDE SEQUENCE [LARGE SCALE GENOMIC DNA]</scope>
</reference>
<dbReference type="PANTHER" id="PTHR42643">
    <property type="entry name" value="IONOTROPIC RECEPTOR 20A-RELATED"/>
    <property type="match status" value="1"/>
</dbReference>
<evidence type="ECO:0000313" key="18">
    <source>
        <dbReference type="Proteomes" id="UP001497472"/>
    </source>
</evidence>
<keyword evidence="4" id="KW-1003">Cell membrane</keyword>
<evidence type="ECO:0000256" key="3">
    <source>
        <dbReference type="ARBA" id="ARBA00022448"/>
    </source>
</evidence>
<gene>
    <name evidence="17" type="ORF">LNINA_LOCUS12450</name>
</gene>
<evidence type="ECO:0000256" key="13">
    <source>
        <dbReference type="SAM" id="MobiDB-lite"/>
    </source>
</evidence>
<sequence>YYEHQRKGLDTSDERTSLILCESYECENIISELTEINLIHRSMLYIFYWQHGAVSKKFRDSIVEAMRVVVVTPRKNVFRIYYNQATPDRPSLLTLVNWWSDRLYKNPVLPPTDKVYKDFHGRTFNVPVLHAPPWHFVQYKNNSSAVNVTGGRDDKLLAVLAKKLNFKYKYYDPPVRSQGSMISGNGTFQGVLGLIWKRQADFFLGDVTITWERLQAVEFSFLTLADSAAFLTHAPDKLSETLVIIRPFQWQVWPLVCTTLLIIGPALWFVIAAPTFWHPRQRNLLKLLDECCWFTTTLFLRQTPNKEPSRSNKARLVSILISLGATYVIGDMYSANLTSLMARPAKEQPIGTLEILEEAMRERGYELVVEKHSSTLTILQNGTGVYGSLARLMKRQRIQRVRSIEVGVRMVLSKRRIAVLGGRETLYYDTERFGSHNFHLSEKLYTRYSAVALQIGCPYLETFNNVVMTLFEAGILTKMTTDEYKNLPEAARRSEKVTESENRESSESGEGGATSQGQGESTIGLEPVSLTILRGAFCLLGVGYLSAAIVLSVEIQVYKRNKNLASEGNAVIQDSRKLRRINRYMWRRLRRFFRTCYRYIDNALSPVA</sequence>
<evidence type="ECO:0000256" key="14">
    <source>
        <dbReference type="SAM" id="Phobius"/>
    </source>
</evidence>
<feature type="region of interest" description="Disordered" evidence="13">
    <location>
        <begin position="487"/>
        <end position="521"/>
    </location>
</feature>
<dbReference type="Gene3D" id="1.10.287.70">
    <property type="match status" value="1"/>
</dbReference>
<feature type="transmembrane region" description="Helical" evidence="14">
    <location>
        <begin position="532"/>
        <end position="553"/>
    </location>
</feature>
<evidence type="ECO:0000256" key="2">
    <source>
        <dbReference type="ARBA" id="ARBA00008685"/>
    </source>
</evidence>
<evidence type="ECO:0000259" key="16">
    <source>
        <dbReference type="Pfam" id="PF10613"/>
    </source>
</evidence>
<dbReference type="GO" id="GO:0050906">
    <property type="term" value="P:detection of stimulus involved in sensory perception"/>
    <property type="evidence" value="ECO:0007669"/>
    <property type="project" value="UniProtKB-ARBA"/>
</dbReference>
<dbReference type="PANTHER" id="PTHR42643:SF30">
    <property type="entry name" value="IONOTROPIC RECEPTOR 40A-RELATED"/>
    <property type="match status" value="1"/>
</dbReference>
<comment type="caution">
    <text evidence="17">The sequence shown here is derived from an EMBL/GenBank/DDBJ whole genome shotgun (WGS) entry which is preliminary data.</text>
</comment>
<feature type="domain" description="Ionotropic glutamate receptor L-glutamate and glycine-binding" evidence="16">
    <location>
        <begin position="123"/>
        <end position="232"/>
    </location>
</feature>
<dbReference type="AlphaFoldDB" id="A0AAV1JXT1"/>
<keyword evidence="7" id="KW-0406">Ion transport</keyword>
<dbReference type="InterPro" id="IPR001320">
    <property type="entry name" value="Iontro_rcpt_C"/>
</dbReference>
<comment type="subcellular location">
    <subcellularLocation>
        <location evidence="1">Cell membrane</location>
        <topology evidence="1">Multi-pass membrane protein</topology>
    </subcellularLocation>
</comment>
<evidence type="ECO:0000256" key="12">
    <source>
        <dbReference type="ARBA" id="ARBA00023303"/>
    </source>
</evidence>
<keyword evidence="12" id="KW-0407">Ion channel</keyword>
<evidence type="ECO:0000256" key="7">
    <source>
        <dbReference type="ARBA" id="ARBA00023065"/>
    </source>
</evidence>
<accession>A0AAV1JXT1</accession>
<evidence type="ECO:0000313" key="17">
    <source>
        <dbReference type="EMBL" id="CAK1553446.1"/>
    </source>
</evidence>
<keyword evidence="3" id="KW-0813">Transport</keyword>
<evidence type="ECO:0000256" key="9">
    <source>
        <dbReference type="ARBA" id="ARBA00023170"/>
    </source>
</evidence>
<evidence type="ECO:0000256" key="6">
    <source>
        <dbReference type="ARBA" id="ARBA00022989"/>
    </source>
</evidence>
<comment type="similarity">
    <text evidence="2">Belongs to the glutamate-gated ion channel (TC 1.A.10.1) family.</text>
</comment>
<feature type="transmembrane region" description="Helical" evidence="14">
    <location>
        <begin position="316"/>
        <end position="335"/>
    </location>
</feature>
<dbReference type="SUPFAM" id="SSF53850">
    <property type="entry name" value="Periplasmic binding protein-like II"/>
    <property type="match status" value="1"/>
</dbReference>
<keyword evidence="11" id="KW-1071">Ligand-gated ion channel</keyword>
<dbReference type="Pfam" id="PF10613">
    <property type="entry name" value="Lig_chan-Glu_bd"/>
    <property type="match status" value="1"/>
</dbReference>
<dbReference type="Pfam" id="PF00060">
    <property type="entry name" value="Lig_chan"/>
    <property type="match status" value="1"/>
</dbReference>
<feature type="transmembrane region" description="Helical" evidence="14">
    <location>
        <begin position="252"/>
        <end position="277"/>
    </location>
</feature>
<proteinExistence type="inferred from homology"/>
<dbReference type="InterPro" id="IPR019594">
    <property type="entry name" value="Glu/Gly-bd"/>
</dbReference>
<dbReference type="Gene3D" id="3.40.190.10">
    <property type="entry name" value="Periplasmic binding protein-like II"/>
    <property type="match status" value="1"/>
</dbReference>
<evidence type="ECO:0000256" key="10">
    <source>
        <dbReference type="ARBA" id="ARBA00023180"/>
    </source>
</evidence>
<protein>
    <recommendedName>
        <fullName evidence="19">Ionotropic receptor 40a</fullName>
    </recommendedName>
</protein>
<evidence type="ECO:0008006" key="19">
    <source>
        <dbReference type="Google" id="ProtNLM"/>
    </source>
</evidence>
<evidence type="ECO:0000256" key="11">
    <source>
        <dbReference type="ARBA" id="ARBA00023286"/>
    </source>
</evidence>
<evidence type="ECO:0000259" key="15">
    <source>
        <dbReference type="Pfam" id="PF00060"/>
    </source>
</evidence>
<organism evidence="17 18">
    <name type="scientific">Leptosia nina</name>
    <dbReference type="NCBI Taxonomy" id="320188"/>
    <lineage>
        <taxon>Eukaryota</taxon>
        <taxon>Metazoa</taxon>
        <taxon>Ecdysozoa</taxon>
        <taxon>Arthropoda</taxon>
        <taxon>Hexapoda</taxon>
        <taxon>Insecta</taxon>
        <taxon>Pterygota</taxon>
        <taxon>Neoptera</taxon>
        <taxon>Endopterygota</taxon>
        <taxon>Lepidoptera</taxon>
        <taxon>Glossata</taxon>
        <taxon>Ditrysia</taxon>
        <taxon>Papilionoidea</taxon>
        <taxon>Pieridae</taxon>
        <taxon>Pierinae</taxon>
        <taxon>Leptosia</taxon>
    </lineage>
</organism>
<feature type="domain" description="Ionotropic glutamate receptor C-terminal" evidence="15">
    <location>
        <begin position="249"/>
        <end position="543"/>
    </location>
</feature>
<keyword evidence="9" id="KW-0675">Receptor</keyword>
<evidence type="ECO:0000256" key="8">
    <source>
        <dbReference type="ARBA" id="ARBA00023136"/>
    </source>
</evidence>
<evidence type="ECO:0000256" key="1">
    <source>
        <dbReference type="ARBA" id="ARBA00004651"/>
    </source>
</evidence>